<keyword evidence="4" id="KW-0808">Transferase</keyword>
<dbReference type="SMART" id="SM00468">
    <property type="entry name" value="PreSET"/>
    <property type="match status" value="1"/>
</dbReference>
<dbReference type="PANTHER" id="PTHR46223:SF3">
    <property type="entry name" value="HISTONE-LYSINE N-METHYLTRANSFERASE SET-23"/>
    <property type="match status" value="1"/>
</dbReference>
<dbReference type="PROSITE" id="PS50867">
    <property type="entry name" value="PRE_SET"/>
    <property type="match status" value="1"/>
</dbReference>
<name>A0A316YQ24_9BASI</name>
<dbReference type="Proteomes" id="UP000245768">
    <property type="component" value="Unassembled WGS sequence"/>
</dbReference>
<dbReference type="GO" id="GO:0005634">
    <property type="term" value="C:nucleus"/>
    <property type="evidence" value="ECO:0007669"/>
    <property type="project" value="InterPro"/>
</dbReference>
<feature type="compositionally biased region" description="Basic residues" evidence="8">
    <location>
        <begin position="89"/>
        <end position="98"/>
    </location>
</feature>
<feature type="compositionally biased region" description="Low complexity" evidence="8">
    <location>
        <begin position="117"/>
        <end position="137"/>
    </location>
</feature>
<dbReference type="RefSeq" id="XP_025377341.1">
    <property type="nucleotide sequence ID" value="XM_025521580.1"/>
</dbReference>
<comment type="subcellular location">
    <subcellularLocation>
        <location evidence="1">Chromosome</location>
    </subcellularLocation>
</comment>
<organism evidence="12 13">
    <name type="scientific">Acaromyces ingoldii</name>
    <dbReference type="NCBI Taxonomy" id="215250"/>
    <lineage>
        <taxon>Eukaryota</taxon>
        <taxon>Fungi</taxon>
        <taxon>Dikarya</taxon>
        <taxon>Basidiomycota</taxon>
        <taxon>Ustilaginomycotina</taxon>
        <taxon>Exobasidiomycetes</taxon>
        <taxon>Exobasidiales</taxon>
        <taxon>Cryptobasidiaceae</taxon>
        <taxon>Acaromyces</taxon>
    </lineage>
</organism>
<evidence type="ECO:0000256" key="6">
    <source>
        <dbReference type="ARBA" id="ARBA00022723"/>
    </source>
</evidence>
<dbReference type="InterPro" id="IPR050973">
    <property type="entry name" value="H3K9_Histone-Lys_N-MTase"/>
</dbReference>
<dbReference type="GeneID" id="37043496"/>
<keyword evidence="2" id="KW-0158">Chromosome</keyword>
<dbReference type="InterPro" id="IPR046341">
    <property type="entry name" value="SET_dom_sf"/>
</dbReference>
<dbReference type="STRING" id="215250.A0A316YQ24"/>
<evidence type="ECO:0000313" key="12">
    <source>
        <dbReference type="EMBL" id="PWN90143.1"/>
    </source>
</evidence>
<protein>
    <submittedName>
        <fullName evidence="12">SET domain-containing protein</fullName>
    </submittedName>
</protein>
<evidence type="ECO:0000256" key="3">
    <source>
        <dbReference type="ARBA" id="ARBA00022603"/>
    </source>
</evidence>
<feature type="domain" description="SET" evidence="9">
    <location>
        <begin position="360"/>
        <end position="523"/>
    </location>
</feature>
<dbReference type="InParanoid" id="A0A316YQ24"/>
<dbReference type="InterPro" id="IPR003616">
    <property type="entry name" value="Post-SET_dom"/>
</dbReference>
<keyword evidence="7" id="KW-0862">Zinc</keyword>
<evidence type="ECO:0000256" key="2">
    <source>
        <dbReference type="ARBA" id="ARBA00022454"/>
    </source>
</evidence>
<evidence type="ECO:0000259" key="11">
    <source>
        <dbReference type="PROSITE" id="PS50868"/>
    </source>
</evidence>
<evidence type="ECO:0000256" key="4">
    <source>
        <dbReference type="ARBA" id="ARBA00022679"/>
    </source>
</evidence>
<feature type="domain" description="Post-SET" evidence="11">
    <location>
        <begin position="563"/>
        <end position="579"/>
    </location>
</feature>
<dbReference type="GO" id="GO:0032259">
    <property type="term" value="P:methylation"/>
    <property type="evidence" value="ECO:0007669"/>
    <property type="project" value="UniProtKB-KW"/>
</dbReference>
<proteinExistence type="predicted"/>
<feature type="region of interest" description="Disordered" evidence="8">
    <location>
        <begin position="114"/>
        <end position="157"/>
    </location>
</feature>
<keyword evidence="6" id="KW-0479">Metal-binding</keyword>
<dbReference type="GO" id="GO:0008270">
    <property type="term" value="F:zinc ion binding"/>
    <property type="evidence" value="ECO:0007669"/>
    <property type="project" value="InterPro"/>
</dbReference>
<dbReference type="InterPro" id="IPR001214">
    <property type="entry name" value="SET_dom"/>
</dbReference>
<dbReference type="Gene3D" id="2.170.270.10">
    <property type="entry name" value="SET domain"/>
    <property type="match status" value="1"/>
</dbReference>
<keyword evidence="13" id="KW-1185">Reference proteome</keyword>
<dbReference type="OrthoDB" id="308383at2759"/>
<dbReference type="AlphaFoldDB" id="A0A316YQ24"/>
<evidence type="ECO:0000259" key="10">
    <source>
        <dbReference type="PROSITE" id="PS50867"/>
    </source>
</evidence>
<dbReference type="PROSITE" id="PS50280">
    <property type="entry name" value="SET"/>
    <property type="match status" value="1"/>
</dbReference>
<dbReference type="PROSITE" id="PS50868">
    <property type="entry name" value="POST_SET"/>
    <property type="match status" value="1"/>
</dbReference>
<feature type="compositionally biased region" description="Basic and acidic residues" evidence="8">
    <location>
        <begin position="56"/>
        <end position="74"/>
    </location>
</feature>
<gene>
    <name evidence="12" type="ORF">FA10DRAFT_266641</name>
</gene>
<sequence>MAGQGQQAKAPIVIDVSMSDDEMDDVNITALRAPSRSVTQRAAEPVEISDSDSEDLASKADGRASLRAEGEGRARMRPSRTLHNQTPLMRRRRRRQSRHVPQVNEELMNRVLEQQLSSSPSSSSSSPSSSSRSTASPTQMMKEDQEEEGDASPAPINMAKSSFASYEVKALSKSRIEATRLPDLVQYDQRRNIKYDGQAKLFIAYIRDSELSTASLSITNMDRINRDNIDAYQPCPPMDFTFTDDYILTDSVGQSDDGSPGCDCDDDECDPATCSCYRLHEANCTIPWTKEYETKMDPVTGEETEVLVESKVKGDFAYAEDGRLRPEIAVYPATPIWECNSRCGCSGDCRNRVVGKGRKVPLDLFKTQSGKGWGVRTRKALPRGTFITVYAGELIDEDESERRGRKYEKVNTSYVFDIDFAHIREKYDIEPYRRHLESLGLPVPEDFDELLEDATNWNKKPDAVYSVDAGLWGNLSRFFNHCCDPNMTVFSVYTQERDLRRPFMAFFTNRYVEAHEELTFDYNSGSKASTTAVLDDSKTAARLEKKLDNASVGQEIKVEQGLMAMKCNCGATNCRGSVFR</sequence>
<evidence type="ECO:0000259" key="9">
    <source>
        <dbReference type="PROSITE" id="PS50280"/>
    </source>
</evidence>
<dbReference type="SMART" id="SM00317">
    <property type="entry name" value="SET"/>
    <property type="match status" value="1"/>
</dbReference>
<dbReference type="PANTHER" id="PTHR46223">
    <property type="entry name" value="HISTONE-LYSINE N-METHYLTRANSFERASE SUV39H"/>
    <property type="match status" value="1"/>
</dbReference>
<evidence type="ECO:0000256" key="7">
    <source>
        <dbReference type="ARBA" id="ARBA00022833"/>
    </source>
</evidence>
<evidence type="ECO:0000313" key="13">
    <source>
        <dbReference type="Proteomes" id="UP000245768"/>
    </source>
</evidence>
<feature type="domain" description="Pre-SET" evidence="10">
    <location>
        <begin position="260"/>
        <end position="357"/>
    </location>
</feature>
<keyword evidence="5" id="KW-0949">S-adenosyl-L-methionine</keyword>
<dbReference type="Pfam" id="PF05033">
    <property type="entry name" value="Pre-SET"/>
    <property type="match status" value="1"/>
</dbReference>
<evidence type="ECO:0000256" key="5">
    <source>
        <dbReference type="ARBA" id="ARBA00022691"/>
    </source>
</evidence>
<dbReference type="EMBL" id="KZ819636">
    <property type="protein sequence ID" value="PWN90143.1"/>
    <property type="molecule type" value="Genomic_DNA"/>
</dbReference>
<dbReference type="GO" id="GO:0005694">
    <property type="term" value="C:chromosome"/>
    <property type="evidence" value="ECO:0007669"/>
    <property type="project" value="UniProtKB-SubCell"/>
</dbReference>
<dbReference type="SUPFAM" id="SSF82199">
    <property type="entry name" value="SET domain"/>
    <property type="match status" value="1"/>
</dbReference>
<reference evidence="12 13" key="1">
    <citation type="journal article" date="2018" name="Mol. Biol. Evol.">
        <title>Broad Genomic Sampling Reveals a Smut Pathogenic Ancestry of the Fungal Clade Ustilaginomycotina.</title>
        <authorList>
            <person name="Kijpornyongpan T."/>
            <person name="Mondo S.J."/>
            <person name="Barry K."/>
            <person name="Sandor L."/>
            <person name="Lee J."/>
            <person name="Lipzen A."/>
            <person name="Pangilinan J."/>
            <person name="LaButti K."/>
            <person name="Hainaut M."/>
            <person name="Henrissat B."/>
            <person name="Grigoriev I.V."/>
            <person name="Spatafora J.W."/>
            <person name="Aime M.C."/>
        </authorList>
    </citation>
    <scope>NUCLEOTIDE SEQUENCE [LARGE SCALE GENOMIC DNA]</scope>
    <source>
        <strain evidence="12 13">MCA 4198</strain>
    </source>
</reference>
<evidence type="ECO:0000256" key="1">
    <source>
        <dbReference type="ARBA" id="ARBA00004286"/>
    </source>
</evidence>
<dbReference type="Pfam" id="PF00856">
    <property type="entry name" value="SET"/>
    <property type="match status" value="1"/>
</dbReference>
<keyword evidence="3" id="KW-0489">Methyltransferase</keyword>
<evidence type="ECO:0000256" key="8">
    <source>
        <dbReference type="SAM" id="MobiDB-lite"/>
    </source>
</evidence>
<dbReference type="FunCoup" id="A0A316YQ24">
    <property type="interactions" value="221"/>
</dbReference>
<dbReference type="GO" id="GO:0042054">
    <property type="term" value="F:histone methyltransferase activity"/>
    <property type="evidence" value="ECO:0007669"/>
    <property type="project" value="InterPro"/>
</dbReference>
<dbReference type="InterPro" id="IPR007728">
    <property type="entry name" value="Pre-SET_dom"/>
</dbReference>
<accession>A0A316YQ24</accession>
<feature type="region of interest" description="Disordered" evidence="8">
    <location>
        <begin position="35"/>
        <end position="102"/>
    </location>
</feature>